<evidence type="ECO:0000256" key="1">
    <source>
        <dbReference type="SAM" id="MobiDB-lite"/>
    </source>
</evidence>
<keyword evidence="3" id="KW-1185">Reference proteome</keyword>
<evidence type="ECO:0000313" key="2">
    <source>
        <dbReference type="EMBL" id="CAB1413374.1"/>
    </source>
</evidence>
<name>A0A9N7Y6Q9_PLEPL</name>
<feature type="region of interest" description="Disordered" evidence="1">
    <location>
        <begin position="1"/>
        <end position="60"/>
    </location>
</feature>
<evidence type="ECO:0000313" key="3">
    <source>
        <dbReference type="Proteomes" id="UP001153269"/>
    </source>
</evidence>
<gene>
    <name evidence="2" type="ORF">PLEPLA_LOCUS1074</name>
</gene>
<accession>A0A9N7Y6Q9</accession>
<dbReference type="EMBL" id="CADEAL010000052">
    <property type="protein sequence ID" value="CAB1413374.1"/>
    <property type="molecule type" value="Genomic_DNA"/>
</dbReference>
<organism evidence="2 3">
    <name type="scientific">Pleuronectes platessa</name>
    <name type="common">European plaice</name>
    <dbReference type="NCBI Taxonomy" id="8262"/>
    <lineage>
        <taxon>Eukaryota</taxon>
        <taxon>Metazoa</taxon>
        <taxon>Chordata</taxon>
        <taxon>Craniata</taxon>
        <taxon>Vertebrata</taxon>
        <taxon>Euteleostomi</taxon>
        <taxon>Actinopterygii</taxon>
        <taxon>Neopterygii</taxon>
        <taxon>Teleostei</taxon>
        <taxon>Neoteleostei</taxon>
        <taxon>Acanthomorphata</taxon>
        <taxon>Carangaria</taxon>
        <taxon>Pleuronectiformes</taxon>
        <taxon>Pleuronectoidei</taxon>
        <taxon>Pleuronectidae</taxon>
        <taxon>Pleuronectes</taxon>
    </lineage>
</organism>
<feature type="compositionally biased region" description="Gly residues" evidence="1">
    <location>
        <begin position="38"/>
        <end position="55"/>
    </location>
</feature>
<comment type="caution">
    <text evidence="2">The sequence shown here is derived from an EMBL/GenBank/DDBJ whole genome shotgun (WGS) entry which is preliminary data.</text>
</comment>
<sequence length="213" mass="23676">MLDHAGSLPNGRQERRQKPNKEGTLEILLLRVSQGPLRGPGGPLRGLSGAPGGRAQGRRNRRLLVMNNPEEQETSRVPHVFLTCSSRVPHVFLFERVRPDNLLLLHKHSLHNIDERPEVSFTSIRLSGGNHFPTVRARPALIGRSVARRGVGGVQVPAPGPDWPISRLRHRRRRLTASSAGEDKPERLMARQIMARVAAATGVFPGRRLVYKP</sequence>
<reference evidence="2" key="1">
    <citation type="submission" date="2020-03" db="EMBL/GenBank/DDBJ databases">
        <authorList>
            <person name="Weist P."/>
        </authorList>
    </citation>
    <scope>NUCLEOTIDE SEQUENCE</scope>
</reference>
<dbReference type="Proteomes" id="UP001153269">
    <property type="component" value="Unassembled WGS sequence"/>
</dbReference>
<dbReference type="AlphaFoldDB" id="A0A9N7Y6Q9"/>
<protein>
    <submittedName>
        <fullName evidence="2">Uncharacterized protein</fullName>
    </submittedName>
</protein>
<feature type="compositionally biased region" description="Basic and acidic residues" evidence="1">
    <location>
        <begin position="12"/>
        <end position="24"/>
    </location>
</feature>
<proteinExistence type="predicted"/>